<evidence type="ECO:0000313" key="10">
    <source>
        <dbReference type="EMBL" id="QNE89325.1"/>
    </source>
</evidence>
<dbReference type="RefSeq" id="WP_185175700.1">
    <property type="nucleotide sequence ID" value="NZ_CP059404.1"/>
</dbReference>
<feature type="region of interest" description="Disordered" evidence="8">
    <location>
        <begin position="107"/>
        <end position="163"/>
    </location>
</feature>
<keyword evidence="5 9" id="KW-1133">Transmembrane helix</keyword>
<gene>
    <name evidence="10" type="ORF">H0194_09830</name>
</gene>
<feature type="compositionally biased region" description="Polar residues" evidence="8">
    <location>
        <begin position="128"/>
        <end position="138"/>
    </location>
</feature>
<feature type="compositionally biased region" description="Low complexity" evidence="8">
    <location>
        <begin position="142"/>
        <end position="156"/>
    </location>
</feature>
<evidence type="ECO:0000256" key="7">
    <source>
        <dbReference type="ARBA" id="ARBA00023136"/>
    </source>
</evidence>
<organism evidence="10 11">
    <name type="scientific">Corynebacterium incognita</name>
    <dbReference type="NCBI Taxonomy" id="2754725"/>
    <lineage>
        <taxon>Bacteria</taxon>
        <taxon>Bacillati</taxon>
        <taxon>Actinomycetota</taxon>
        <taxon>Actinomycetes</taxon>
        <taxon>Mycobacteriales</taxon>
        <taxon>Corynebacteriaceae</taxon>
        <taxon>Corynebacterium</taxon>
    </lineage>
</organism>
<dbReference type="Proteomes" id="UP000515743">
    <property type="component" value="Chromosome"/>
</dbReference>
<keyword evidence="11" id="KW-1185">Reference proteome</keyword>
<feature type="transmembrane region" description="Helical" evidence="9">
    <location>
        <begin position="6"/>
        <end position="23"/>
    </location>
</feature>
<evidence type="ECO:0000256" key="4">
    <source>
        <dbReference type="ARBA" id="ARBA00022927"/>
    </source>
</evidence>
<evidence type="ECO:0000256" key="1">
    <source>
        <dbReference type="ARBA" id="ARBA00004167"/>
    </source>
</evidence>
<evidence type="ECO:0000256" key="3">
    <source>
        <dbReference type="ARBA" id="ARBA00022692"/>
    </source>
</evidence>
<dbReference type="KEGG" id="cik:H0194_09830"/>
<comment type="subcellular location">
    <subcellularLocation>
        <location evidence="1">Membrane</location>
        <topology evidence="1">Single-pass membrane protein</topology>
    </subcellularLocation>
</comment>
<keyword evidence="7 9" id="KW-0472">Membrane</keyword>
<evidence type="ECO:0000256" key="5">
    <source>
        <dbReference type="ARBA" id="ARBA00022989"/>
    </source>
</evidence>
<name>A0A7G7CP09_9CORY</name>
<reference evidence="10 11" key="1">
    <citation type="submission" date="2020-07" db="EMBL/GenBank/DDBJ databases">
        <title>Complete genome and description of Corynebacterium incognita strain Marseille-Q3630 sp. nov.</title>
        <authorList>
            <person name="Boxberger M."/>
        </authorList>
    </citation>
    <scope>NUCLEOTIDE SEQUENCE [LARGE SCALE GENOMIC DNA]</scope>
    <source>
        <strain evidence="10 11">Marseille-Q3630</strain>
    </source>
</reference>
<sequence length="163" mass="17469">MFSNIGWFEVIFIILVGIVIIGPERLPGVILDIRAAIFAARRAINNAKAELTGEFGEFSEEFEQFRQPISQAAEWGRMGPRAALTKALFDGDDSALDAFDPKKMLAEDLGDGPALTDAPQPQARDYPSHQTSRATNPGNDGGNAKPPAGGEAPAGGWSWTDLV</sequence>
<dbReference type="Pfam" id="PF02416">
    <property type="entry name" value="TatA_B_E"/>
    <property type="match status" value="1"/>
</dbReference>
<evidence type="ECO:0000313" key="11">
    <source>
        <dbReference type="Proteomes" id="UP000515743"/>
    </source>
</evidence>
<evidence type="ECO:0000256" key="2">
    <source>
        <dbReference type="ARBA" id="ARBA00022448"/>
    </source>
</evidence>
<dbReference type="AlphaFoldDB" id="A0A7G7CP09"/>
<dbReference type="InterPro" id="IPR003369">
    <property type="entry name" value="TatA/B/E"/>
</dbReference>
<evidence type="ECO:0000256" key="9">
    <source>
        <dbReference type="SAM" id="Phobius"/>
    </source>
</evidence>
<keyword evidence="2" id="KW-0813">Transport</keyword>
<keyword evidence="3 9" id="KW-0812">Transmembrane</keyword>
<dbReference type="EMBL" id="CP059404">
    <property type="protein sequence ID" value="QNE89325.1"/>
    <property type="molecule type" value="Genomic_DNA"/>
</dbReference>
<keyword evidence="4" id="KW-0653">Protein transport</keyword>
<evidence type="ECO:0000256" key="6">
    <source>
        <dbReference type="ARBA" id="ARBA00023010"/>
    </source>
</evidence>
<dbReference type="Gene3D" id="1.20.5.3310">
    <property type="match status" value="1"/>
</dbReference>
<dbReference type="PRINTS" id="PR01506">
    <property type="entry name" value="TATBPROTEIN"/>
</dbReference>
<evidence type="ECO:0000256" key="8">
    <source>
        <dbReference type="SAM" id="MobiDB-lite"/>
    </source>
</evidence>
<protein>
    <submittedName>
        <fullName evidence="10">Sec-independent protein translocase TatB</fullName>
    </submittedName>
</protein>
<proteinExistence type="predicted"/>
<accession>A0A7G7CP09</accession>
<keyword evidence="6" id="KW-0811">Translocation</keyword>